<protein>
    <submittedName>
        <fullName evidence="5">DEAD/DEAH box helicase</fullName>
    </submittedName>
</protein>
<evidence type="ECO:0000256" key="1">
    <source>
        <dbReference type="ARBA" id="ARBA00022741"/>
    </source>
</evidence>
<dbReference type="SMART" id="SM00487">
    <property type="entry name" value="DEXDc"/>
    <property type="match status" value="1"/>
</dbReference>
<keyword evidence="5" id="KW-0378">Hydrolase</keyword>
<dbReference type="InterPro" id="IPR011545">
    <property type="entry name" value="DEAD/DEAH_box_helicase_dom"/>
</dbReference>
<dbReference type="GO" id="GO:0003676">
    <property type="term" value="F:nucleic acid binding"/>
    <property type="evidence" value="ECO:0007669"/>
    <property type="project" value="InterPro"/>
</dbReference>
<dbReference type="SMART" id="SM00490">
    <property type="entry name" value="HELICc"/>
    <property type="match status" value="1"/>
</dbReference>
<dbReference type="Pfam" id="PF09369">
    <property type="entry name" value="MZB"/>
    <property type="match status" value="1"/>
</dbReference>
<dbReference type="Pfam" id="PF00270">
    <property type="entry name" value="DEAD"/>
    <property type="match status" value="1"/>
</dbReference>
<proteinExistence type="predicted"/>
<keyword evidence="2" id="KW-0067">ATP-binding</keyword>
<dbReference type="InterPro" id="IPR014001">
    <property type="entry name" value="Helicase_ATP-bd"/>
</dbReference>
<dbReference type="GO" id="GO:0006289">
    <property type="term" value="P:nucleotide-excision repair"/>
    <property type="evidence" value="ECO:0007669"/>
    <property type="project" value="TreeGrafter"/>
</dbReference>
<gene>
    <name evidence="5" type="ORF">ENS41_02430</name>
</gene>
<dbReference type="Pfam" id="PF00271">
    <property type="entry name" value="Helicase_C"/>
    <property type="match status" value="1"/>
</dbReference>
<organism evidence="5">
    <name type="scientific">candidate division WOR-3 bacterium</name>
    <dbReference type="NCBI Taxonomy" id="2052148"/>
    <lineage>
        <taxon>Bacteria</taxon>
        <taxon>Bacteria division WOR-3</taxon>
    </lineage>
</organism>
<name>A0A7C4CAP5_UNCW3</name>
<dbReference type="SUPFAM" id="SSF52540">
    <property type="entry name" value="P-loop containing nucleoside triphosphate hydrolases"/>
    <property type="match status" value="1"/>
</dbReference>
<dbReference type="GO" id="GO:0005524">
    <property type="term" value="F:ATP binding"/>
    <property type="evidence" value="ECO:0007669"/>
    <property type="project" value="UniProtKB-KW"/>
</dbReference>
<sequence length="731" mass="80336">MASVLAALEELKHQSWFKGQVVGVEPLPSREPRYAESDPDLPQVLTRYLAAEGIDRLYSHQAELLAAARRGQNAIITTGTSSGKTLGFNLPVAEKLLLDPSATALYLYPMKAVTQDQLKVLGRMEAAGIALRPGIYDGDTPPDRRARLRQTARIVLSNPYELHQILPWHYQWQRFFAGLRFVVIDEAHRYRGVFGSNVAQLLRRFRRLCRLYGSNPQFILASASIANPEELARRLVGLDFTLVGGDGSPRGRSWLVLFNPLRDPASSAYTQVSRLVAHLCKFELQTLCFVLSRRAAELIARSVRTRHPDLPVAAYRAGYLPEDRRSIEADLAAGRLRGVISTDALELGINVGGLDAIVVFGWPRTLASFWQQAGRAGRRLQDSIVVFVAFADALDQFLLRHPERILDRNFESAVIALDNPYILKGHLACAASESPLTKDEITADRQPLVRELEQAVILRPTPAGLVYSGTDRPHEKVQLDAIAAQSVEVVCAGRIIGTIDHSRALREAYPGAVILHMGDTFLVKSLDLAAGRAEVEARDVDYYTQVVRREELQVLEKLAGRTLAADVELALGRVQVTEKFPGYQVRKDGTLVSTHPLDLPASQIPTVGLWLAFADPDLPAGALHAAEHALIGLAPLLAMCDPMDIGGTSYPCFPGFGLPAIFIYDGFENGIGIAERLYHQFDRLSQIAAELLRDCPCDSGCPACIISPRCGDSNQPLDKRGAAALLRRLVP</sequence>
<evidence type="ECO:0000313" key="5">
    <source>
        <dbReference type="EMBL" id="HGK27793.1"/>
    </source>
</evidence>
<dbReference type="InterPro" id="IPR001650">
    <property type="entry name" value="Helicase_C-like"/>
</dbReference>
<keyword evidence="1" id="KW-0547">Nucleotide-binding</keyword>
<dbReference type="PANTHER" id="PTHR47957">
    <property type="entry name" value="ATP-DEPENDENT HELICASE HRQ1"/>
    <property type="match status" value="1"/>
</dbReference>
<dbReference type="CDD" id="cd18797">
    <property type="entry name" value="SF2_C_Hrq"/>
    <property type="match status" value="1"/>
</dbReference>
<feature type="domain" description="Helicase C-terminal" evidence="4">
    <location>
        <begin position="271"/>
        <end position="421"/>
    </location>
</feature>
<evidence type="ECO:0000256" key="2">
    <source>
        <dbReference type="ARBA" id="ARBA00022840"/>
    </source>
</evidence>
<dbReference type="EMBL" id="DSUT01000043">
    <property type="protein sequence ID" value="HGK27793.1"/>
    <property type="molecule type" value="Genomic_DNA"/>
</dbReference>
<dbReference type="InterPro" id="IPR018973">
    <property type="entry name" value="MZB"/>
</dbReference>
<dbReference type="InterPro" id="IPR055227">
    <property type="entry name" value="HRQ1_WHD"/>
</dbReference>
<comment type="caution">
    <text evidence="5">The sequence shown here is derived from an EMBL/GenBank/DDBJ whole genome shotgun (WGS) entry which is preliminary data.</text>
</comment>
<dbReference type="InterPro" id="IPR027417">
    <property type="entry name" value="P-loop_NTPase"/>
</dbReference>
<feature type="domain" description="Helicase ATP-binding" evidence="3">
    <location>
        <begin position="65"/>
        <end position="243"/>
    </location>
</feature>
<dbReference type="Gene3D" id="3.40.50.300">
    <property type="entry name" value="P-loop containing nucleotide triphosphate hydrolases"/>
    <property type="match status" value="2"/>
</dbReference>
<keyword evidence="5" id="KW-0347">Helicase</keyword>
<dbReference type="Pfam" id="PF22982">
    <property type="entry name" value="WHD_HRQ1"/>
    <property type="match status" value="1"/>
</dbReference>
<dbReference type="GO" id="GO:0036297">
    <property type="term" value="P:interstrand cross-link repair"/>
    <property type="evidence" value="ECO:0007669"/>
    <property type="project" value="TreeGrafter"/>
</dbReference>
<evidence type="ECO:0000259" key="3">
    <source>
        <dbReference type="PROSITE" id="PS51192"/>
    </source>
</evidence>
<evidence type="ECO:0000259" key="4">
    <source>
        <dbReference type="PROSITE" id="PS51194"/>
    </source>
</evidence>
<dbReference type="GO" id="GO:0043138">
    <property type="term" value="F:3'-5' DNA helicase activity"/>
    <property type="evidence" value="ECO:0007669"/>
    <property type="project" value="TreeGrafter"/>
</dbReference>
<dbReference type="CDD" id="cd17923">
    <property type="entry name" value="DEXHc_Hrq1-like"/>
    <property type="match status" value="1"/>
</dbReference>
<dbReference type="AlphaFoldDB" id="A0A7C4CAP5"/>
<dbReference type="PROSITE" id="PS51192">
    <property type="entry name" value="HELICASE_ATP_BIND_1"/>
    <property type="match status" value="1"/>
</dbReference>
<dbReference type="PROSITE" id="PS51194">
    <property type="entry name" value="HELICASE_CTER"/>
    <property type="match status" value="1"/>
</dbReference>
<reference evidence="5" key="1">
    <citation type="journal article" date="2020" name="mSystems">
        <title>Genome- and Community-Level Interaction Insights into Carbon Utilization and Element Cycling Functions of Hydrothermarchaeota in Hydrothermal Sediment.</title>
        <authorList>
            <person name="Zhou Z."/>
            <person name="Liu Y."/>
            <person name="Xu W."/>
            <person name="Pan J."/>
            <person name="Luo Z.H."/>
            <person name="Li M."/>
        </authorList>
    </citation>
    <scope>NUCLEOTIDE SEQUENCE [LARGE SCALE GENOMIC DNA]</scope>
    <source>
        <strain evidence="5">SpSt-488</strain>
    </source>
</reference>
<dbReference type="PANTHER" id="PTHR47957:SF3">
    <property type="entry name" value="ATP-DEPENDENT HELICASE HRQ1"/>
    <property type="match status" value="1"/>
</dbReference>
<accession>A0A7C4CAP5</accession>